<protein>
    <submittedName>
        <fullName evidence="2">MerR family transcriptional regulator</fullName>
    </submittedName>
</protein>
<accession>A0A2N0WB43</accession>
<dbReference type="PROSITE" id="PS51819">
    <property type="entry name" value="VOC"/>
    <property type="match status" value="1"/>
</dbReference>
<sequence length="148" mass="16956">MQTTEIDFIVKDSITALAFYERVFEVERIEVGDFVVGQNSVIMSIHGVHFHMLDENPDFQLLAPTQESYIPIWFNITVTDIEKTLQQAVDAGAAVIQAVQEMPKMGIKNAMFKDPFGYMWLLHQVLEVVDYETRAQLLEQQGFQRKSG</sequence>
<feature type="domain" description="VOC" evidence="1">
    <location>
        <begin position="1"/>
        <end position="125"/>
    </location>
</feature>
<evidence type="ECO:0000259" key="1">
    <source>
        <dbReference type="PROSITE" id="PS51819"/>
    </source>
</evidence>
<reference evidence="2 3" key="1">
    <citation type="submission" date="2017-12" db="EMBL/GenBank/DDBJ databases">
        <title>Draft Genome sequences of multiple microbial strains isolated from spacecraft associated surfaces.</title>
        <authorList>
            <person name="Seuylemezian A."/>
            <person name="Vaishampayan P."/>
            <person name="Venkateswaran K."/>
        </authorList>
    </citation>
    <scope>NUCLEOTIDE SEQUENCE [LARGE SCALE GENOMIC DNA]</scope>
    <source>
        <strain evidence="2 3">2P01AA</strain>
    </source>
</reference>
<organism evidence="2 3">
    <name type="scientific">Acinetobacter proteolyticus</name>
    <dbReference type="NCBI Taxonomy" id="1776741"/>
    <lineage>
        <taxon>Bacteria</taxon>
        <taxon>Pseudomonadati</taxon>
        <taxon>Pseudomonadota</taxon>
        <taxon>Gammaproteobacteria</taxon>
        <taxon>Moraxellales</taxon>
        <taxon>Moraxellaceae</taxon>
        <taxon>Acinetobacter</taxon>
    </lineage>
</organism>
<dbReference type="AlphaFoldDB" id="A0A2N0WB43"/>
<evidence type="ECO:0000313" key="3">
    <source>
        <dbReference type="Proteomes" id="UP000233553"/>
    </source>
</evidence>
<proteinExistence type="predicted"/>
<dbReference type="SUPFAM" id="SSF54593">
    <property type="entry name" value="Glyoxalase/Bleomycin resistance protein/Dihydroxybiphenyl dioxygenase"/>
    <property type="match status" value="1"/>
</dbReference>
<dbReference type="Proteomes" id="UP000233553">
    <property type="component" value="Unassembled WGS sequence"/>
</dbReference>
<dbReference type="Gene3D" id="3.10.180.10">
    <property type="entry name" value="2,3-Dihydroxybiphenyl 1,2-Dioxygenase, domain 1"/>
    <property type="match status" value="1"/>
</dbReference>
<gene>
    <name evidence="2" type="ORF">CW311_15780</name>
</gene>
<dbReference type="InterPro" id="IPR004360">
    <property type="entry name" value="Glyas_Fos-R_dOase_dom"/>
</dbReference>
<dbReference type="PANTHER" id="PTHR34109">
    <property type="entry name" value="BNAUNNG04460D PROTEIN-RELATED"/>
    <property type="match status" value="1"/>
</dbReference>
<comment type="caution">
    <text evidence="2">The sequence shown here is derived from an EMBL/GenBank/DDBJ whole genome shotgun (WGS) entry which is preliminary data.</text>
</comment>
<name>A0A2N0WB43_9GAMM</name>
<dbReference type="RefSeq" id="WP_101237136.1">
    <property type="nucleotide sequence ID" value="NZ_PISJ01000019.1"/>
</dbReference>
<dbReference type="EMBL" id="PISJ01000019">
    <property type="protein sequence ID" value="PKF31710.1"/>
    <property type="molecule type" value="Genomic_DNA"/>
</dbReference>
<dbReference type="Pfam" id="PF00903">
    <property type="entry name" value="Glyoxalase"/>
    <property type="match status" value="1"/>
</dbReference>
<evidence type="ECO:0000313" key="2">
    <source>
        <dbReference type="EMBL" id="PKF31710.1"/>
    </source>
</evidence>
<dbReference type="CDD" id="cd07246">
    <property type="entry name" value="VOC_like"/>
    <property type="match status" value="1"/>
</dbReference>
<dbReference type="InterPro" id="IPR029068">
    <property type="entry name" value="Glyas_Bleomycin-R_OHBP_Dase"/>
</dbReference>
<dbReference type="InterPro" id="IPR037523">
    <property type="entry name" value="VOC_core"/>
</dbReference>